<evidence type="ECO:0000256" key="6">
    <source>
        <dbReference type="ARBA" id="ARBA00049185"/>
    </source>
</evidence>
<evidence type="ECO:0000256" key="2">
    <source>
        <dbReference type="ARBA" id="ARBA00007441"/>
    </source>
</evidence>
<evidence type="ECO:0000256" key="5">
    <source>
        <dbReference type="ARBA" id="ARBA00022898"/>
    </source>
</evidence>
<dbReference type="OrthoDB" id="9763453at2"/>
<dbReference type="Proteomes" id="UP000199118">
    <property type="component" value="Unassembled WGS sequence"/>
</dbReference>
<proteinExistence type="inferred from homology"/>
<dbReference type="EC" id="2.6.1.-" evidence="7"/>
<gene>
    <name evidence="9" type="ORF">SAMN05444336_101640</name>
</gene>
<dbReference type="CDD" id="cd00609">
    <property type="entry name" value="AAT_like"/>
    <property type="match status" value="1"/>
</dbReference>
<evidence type="ECO:0000256" key="3">
    <source>
        <dbReference type="ARBA" id="ARBA00022576"/>
    </source>
</evidence>
<dbReference type="RefSeq" id="WP_092679663.1">
    <property type="nucleotide sequence ID" value="NZ_FNMZ01000001.1"/>
</dbReference>
<dbReference type="SUPFAM" id="SSF53383">
    <property type="entry name" value="PLP-dependent transferases"/>
    <property type="match status" value="1"/>
</dbReference>
<comment type="similarity">
    <text evidence="2 7">Belongs to the class-I pyridoxal-phosphate-dependent aminotransferase family.</text>
</comment>
<evidence type="ECO:0000256" key="4">
    <source>
        <dbReference type="ARBA" id="ARBA00022679"/>
    </source>
</evidence>
<evidence type="ECO:0000313" key="9">
    <source>
        <dbReference type="EMBL" id="SDW30107.1"/>
    </source>
</evidence>
<dbReference type="STRING" id="356660.SAMN05444336_101640"/>
<comment type="cofactor">
    <cofactor evidence="1 7">
        <name>pyridoxal 5'-phosphate</name>
        <dbReference type="ChEBI" id="CHEBI:597326"/>
    </cofactor>
</comment>
<keyword evidence="10" id="KW-1185">Reference proteome</keyword>
<reference evidence="9 10" key="1">
    <citation type="submission" date="2016-10" db="EMBL/GenBank/DDBJ databases">
        <authorList>
            <person name="de Groot N.N."/>
        </authorList>
    </citation>
    <scope>NUCLEOTIDE SEQUENCE [LARGE SCALE GENOMIC DNA]</scope>
    <source>
        <strain evidence="9 10">DSM 17890</strain>
    </source>
</reference>
<dbReference type="EMBL" id="FNMZ01000001">
    <property type="protein sequence ID" value="SDW30107.1"/>
    <property type="molecule type" value="Genomic_DNA"/>
</dbReference>
<evidence type="ECO:0000256" key="1">
    <source>
        <dbReference type="ARBA" id="ARBA00001933"/>
    </source>
</evidence>
<organism evidence="9 10">
    <name type="scientific">Albimonas donghaensis</name>
    <dbReference type="NCBI Taxonomy" id="356660"/>
    <lineage>
        <taxon>Bacteria</taxon>
        <taxon>Pseudomonadati</taxon>
        <taxon>Pseudomonadota</taxon>
        <taxon>Alphaproteobacteria</taxon>
        <taxon>Rhodobacterales</taxon>
        <taxon>Paracoccaceae</taxon>
        <taxon>Albimonas</taxon>
    </lineage>
</organism>
<evidence type="ECO:0000313" key="10">
    <source>
        <dbReference type="Proteomes" id="UP000199118"/>
    </source>
</evidence>
<keyword evidence="4 7" id="KW-0808">Transferase</keyword>
<dbReference type="GO" id="GO:0004069">
    <property type="term" value="F:L-aspartate:2-oxoglutarate aminotransferase activity"/>
    <property type="evidence" value="ECO:0007669"/>
    <property type="project" value="UniProtKB-EC"/>
</dbReference>
<feature type="domain" description="Aminotransferase class I/classII large" evidence="8">
    <location>
        <begin position="30"/>
        <end position="375"/>
    </location>
</feature>
<dbReference type="InterPro" id="IPR015421">
    <property type="entry name" value="PyrdxlP-dep_Trfase_major"/>
</dbReference>
<dbReference type="PANTHER" id="PTHR46383:SF2">
    <property type="entry name" value="AMINOTRANSFERASE"/>
    <property type="match status" value="1"/>
</dbReference>
<evidence type="ECO:0000256" key="7">
    <source>
        <dbReference type="RuleBase" id="RU000481"/>
    </source>
</evidence>
<name>A0A1H2SF02_9RHOB</name>
<comment type="catalytic activity">
    <reaction evidence="6">
        <text>L-aspartate + 2-oxoglutarate = oxaloacetate + L-glutamate</text>
        <dbReference type="Rhea" id="RHEA:21824"/>
        <dbReference type="ChEBI" id="CHEBI:16452"/>
        <dbReference type="ChEBI" id="CHEBI:16810"/>
        <dbReference type="ChEBI" id="CHEBI:29985"/>
        <dbReference type="ChEBI" id="CHEBI:29991"/>
        <dbReference type="EC" id="2.6.1.1"/>
    </reaction>
</comment>
<dbReference type="InterPro" id="IPR004838">
    <property type="entry name" value="NHTrfase_class1_PyrdxlP-BS"/>
</dbReference>
<dbReference type="GO" id="GO:0030170">
    <property type="term" value="F:pyridoxal phosphate binding"/>
    <property type="evidence" value="ECO:0007669"/>
    <property type="project" value="InterPro"/>
</dbReference>
<dbReference type="GO" id="GO:0006520">
    <property type="term" value="P:amino acid metabolic process"/>
    <property type="evidence" value="ECO:0007669"/>
    <property type="project" value="InterPro"/>
</dbReference>
<dbReference type="AlphaFoldDB" id="A0A1H2SF02"/>
<accession>A0A1H2SF02</accession>
<evidence type="ECO:0000259" key="8">
    <source>
        <dbReference type="Pfam" id="PF00155"/>
    </source>
</evidence>
<dbReference type="PROSITE" id="PS00105">
    <property type="entry name" value="AA_TRANSFER_CLASS_1"/>
    <property type="match status" value="1"/>
</dbReference>
<dbReference type="InterPro" id="IPR004839">
    <property type="entry name" value="Aminotransferase_I/II_large"/>
</dbReference>
<dbReference type="PANTHER" id="PTHR46383">
    <property type="entry name" value="ASPARTATE AMINOTRANSFERASE"/>
    <property type="match status" value="1"/>
</dbReference>
<keyword evidence="3 7" id="KW-0032">Aminotransferase</keyword>
<dbReference type="Pfam" id="PF00155">
    <property type="entry name" value="Aminotran_1_2"/>
    <property type="match status" value="1"/>
</dbReference>
<protein>
    <recommendedName>
        <fullName evidence="7">Aminotransferase</fullName>
        <ecNumber evidence="7">2.6.1.-</ecNumber>
    </recommendedName>
</protein>
<dbReference type="Gene3D" id="3.40.640.10">
    <property type="entry name" value="Type I PLP-dependent aspartate aminotransferase-like (Major domain)"/>
    <property type="match status" value="1"/>
</dbReference>
<keyword evidence="5" id="KW-0663">Pyridoxal phosphate</keyword>
<dbReference type="InterPro" id="IPR050596">
    <property type="entry name" value="AspAT/PAT-like"/>
</dbReference>
<sequence length="384" mass="41707">MKTSRRSAVDPFIVMDVMEAARTAEAEGRDIIHMEVGQPATSAPARALEAASRAMREGPMGYTVALGLPELREGIADLYRRRHGLSLDPRRVVVTAGSSGAFTLAFLATLEAGERMALGDPSYPSYRNILKALGVETLRLETGEADRWQPTAAALTAPGTPDWGALLVASPANPTGAMLDRARLADLAAACRSREAWLISDEIYHGLTYGAPAVSALEVDDEAIVINSFSKYWSMTGWRIGWMVVPERMIRVIERLAQNMFICPPHVSQVAALAALGAEEECEANRLRFERNREILLDALPRAGFDRLAPPDGAFYLYADVAEFTDDSRNFCARMLSEAGVAATPGVDFDPVRGDNTVRFSFARSESEIIEGARRLAAWAGAGM</sequence>
<dbReference type="InterPro" id="IPR015424">
    <property type="entry name" value="PyrdxlP-dep_Trfase"/>
</dbReference>